<name>A0ABW8U5S4_9GAMM</name>
<evidence type="ECO:0000313" key="9">
    <source>
        <dbReference type="Proteomes" id="UP001624684"/>
    </source>
</evidence>
<evidence type="ECO:0000256" key="4">
    <source>
        <dbReference type="ARBA" id="ARBA00022989"/>
    </source>
</evidence>
<evidence type="ECO:0000259" key="7">
    <source>
        <dbReference type="Pfam" id="PF03772"/>
    </source>
</evidence>
<keyword evidence="5 6" id="KW-0472">Membrane</keyword>
<evidence type="ECO:0000256" key="1">
    <source>
        <dbReference type="ARBA" id="ARBA00004651"/>
    </source>
</evidence>
<comment type="subcellular location">
    <subcellularLocation>
        <location evidence="1">Cell membrane</location>
        <topology evidence="1">Multi-pass membrane protein</topology>
    </subcellularLocation>
</comment>
<evidence type="ECO:0000256" key="6">
    <source>
        <dbReference type="SAM" id="Phobius"/>
    </source>
</evidence>
<dbReference type="InterPro" id="IPR004477">
    <property type="entry name" value="ComEC_N"/>
</dbReference>
<feature type="transmembrane region" description="Helical" evidence="6">
    <location>
        <begin position="344"/>
        <end position="361"/>
    </location>
</feature>
<feature type="transmembrane region" description="Helical" evidence="6">
    <location>
        <begin position="473"/>
        <end position="492"/>
    </location>
</feature>
<dbReference type="Proteomes" id="UP001624684">
    <property type="component" value="Unassembled WGS sequence"/>
</dbReference>
<feature type="transmembrane region" description="Helical" evidence="6">
    <location>
        <begin position="559"/>
        <end position="576"/>
    </location>
</feature>
<keyword evidence="3 6" id="KW-0812">Transmembrane</keyword>
<dbReference type="PANTHER" id="PTHR30619">
    <property type="entry name" value="DNA INTERNALIZATION/COMPETENCE PROTEIN COMEC/REC2"/>
    <property type="match status" value="1"/>
</dbReference>
<protein>
    <submittedName>
        <fullName evidence="8">ComEC/Rec2 family competence protein</fullName>
    </submittedName>
</protein>
<feature type="transmembrane region" description="Helical" evidence="6">
    <location>
        <begin position="533"/>
        <end position="552"/>
    </location>
</feature>
<evidence type="ECO:0000313" key="8">
    <source>
        <dbReference type="EMBL" id="MFL1731870.1"/>
    </source>
</evidence>
<dbReference type="RefSeq" id="WP_407068643.1">
    <property type="nucleotide sequence ID" value="NZ_JBJJXE010000002.1"/>
</dbReference>
<evidence type="ECO:0000256" key="5">
    <source>
        <dbReference type="ARBA" id="ARBA00023136"/>
    </source>
</evidence>
<feature type="transmembrane region" description="Helical" evidence="6">
    <location>
        <begin position="373"/>
        <end position="402"/>
    </location>
</feature>
<feature type="transmembrane region" description="Helical" evidence="6">
    <location>
        <begin position="6"/>
        <end position="24"/>
    </location>
</feature>
<evidence type="ECO:0000256" key="3">
    <source>
        <dbReference type="ARBA" id="ARBA00022692"/>
    </source>
</evidence>
<dbReference type="InterPro" id="IPR052159">
    <property type="entry name" value="Competence_DNA_uptake"/>
</dbReference>
<reference evidence="8 9" key="1">
    <citation type="submission" date="2024-11" db="EMBL/GenBank/DDBJ databases">
        <title>First Report of Moraxella oculi in Brazil in an Infectious Bovine Keratoconjunctivitis Outbreak.</title>
        <authorList>
            <person name="Carvalho C.V."/>
            <person name="Domingues R."/>
            <person name="Coutinho C."/>
            <person name="Honorio N.T.B.S."/>
            <person name="Faza D.R.L.R."/>
            <person name="Carvalho W.A."/>
            <person name="Machado A.B.F."/>
            <person name="Martins M.F."/>
            <person name="Gaspar E.B."/>
        </authorList>
    </citation>
    <scope>NUCLEOTIDE SEQUENCE [LARGE SCALE GENOMIC DNA]</scope>
    <source>
        <strain evidence="8 9">2117LE</strain>
    </source>
</reference>
<dbReference type="PANTHER" id="PTHR30619:SF7">
    <property type="entry name" value="BETA-LACTAMASE DOMAIN PROTEIN"/>
    <property type="match status" value="1"/>
</dbReference>
<organism evidence="8 9">
    <name type="scientific">Moraxella oculi</name>
    <dbReference type="NCBI Taxonomy" id="2940516"/>
    <lineage>
        <taxon>Bacteria</taxon>
        <taxon>Pseudomonadati</taxon>
        <taxon>Pseudomonadota</taxon>
        <taxon>Gammaproteobacteria</taxon>
        <taxon>Moraxellales</taxon>
        <taxon>Moraxellaceae</taxon>
        <taxon>Moraxella</taxon>
    </lineage>
</organism>
<dbReference type="Pfam" id="PF03772">
    <property type="entry name" value="Competence"/>
    <property type="match status" value="1"/>
</dbReference>
<feature type="domain" description="ComEC/Rec2-related protein" evidence="7">
    <location>
        <begin position="283"/>
        <end position="552"/>
    </location>
</feature>
<keyword evidence="9" id="KW-1185">Reference proteome</keyword>
<feature type="transmembrane region" description="Helical" evidence="6">
    <location>
        <begin position="448"/>
        <end position="467"/>
    </location>
</feature>
<gene>
    <name evidence="8" type="ORF">ACJHVH_02470</name>
</gene>
<feature type="transmembrane region" description="Helical" evidence="6">
    <location>
        <begin position="499"/>
        <end position="521"/>
    </location>
</feature>
<sequence length="813" mass="91028">MLGIVGVAIIITVLGVLAVMPKMSDHALPLQFMAPCYMEALSAILILTIIGLVMTNRLTHAALRRVVQTTLALLTVFLFALRAMVAYDDFEQLAIKAPHTVTATVHIDEISDSIYDDVLGVSYRQRAILKDIRHVDSLHQTVRLANPFYSPKTPSLETATQPVGNRHLPKQMVVLLRSDARTEKYSHQLNQLSPNTHARMTLQLRPISTKKSADGFDANAWLHTRQIHAIAHIMSIDDISSSDRVGMTGRLQAFRQILRNHFYHNWHDNDVSTGQAKAVALSLLTGDRALITRETKELYQLAGISHLLAISGTHVVFLAVMLAGLTTMLIDKLCPGIYMTWARWQIRLVLMVIVSVMYAVFTGFDVPAVRTVYMLFAMALARYLVLPMSNLAMLLLVGMVMIWLDPYVLWQAGFWLSFVAVLLLMKHEAVLVQSVPTNLRFWHRVKQMVWLQVWLFIAMLPVSWVFFGKVSLWGILVNLFAVGLFGAVIVPINLLGGMVFVVLPAIADGIWAVSFGILTRLHTAFELFLLGDSWLYAPFGVLGLILCVLVLLPMLNKSLPKFAMLLPLTVLVFLLIDKGLMAHDEKTVVLKVMPTDHQALQAVLIKNDKQAWLLLADFGVGASAVSQTTVLIDGMRRQGVRSLTGVIVQTPGTTLPKMVADIHAKIPILHYWQAGRSPLTLNGLVMQECQAGKIYQMDGLSLRALTGWQQIADERVWGCGIEMVSQYPIRLDKTNTQDWQDFDEMPDDAPKDIHRVIVNAATHDNAWQLWRWICQDDDALIAPKATTHDAKWLSHPLASHDDDVRQKFMATPW</sequence>
<keyword evidence="4 6" id="KW-1133">Transmembrane helix</keyword>
<dbReference type="EMBL" id="JBJJXE010000002">
    <property type="protein sequence ID" value="MFL1731870.1"/>
    <property type="molecule type" value="Genomic_DNA"/>
</dbReference>
<feature type="transmembrane region" description="Helical" evidence="6">
    <location>
        <begin position="408"/>
        <end position="427"/>
    </location>
</feature>
<comment type="caution">
    <text evidence="8">The sequence shown here is derived from an EMBL/GenBank/DDBJ whole genome shotgun (WGS) entry which is preliminary data.</text>
</comment>
<evidence type="ECO:0000256" key="2">
    <source>
        <dbReference type="ARBA" id="ARBA00022475"/>
    </source>
</evidence>
<dbReference type="NCBIfam" id="TIGR00360">
    <property type="entry name" value="ComEC_N-term"/>
    <property type="match status" value="1"/>
</dbReference>
<keyword evidence="2" id="KW-1003">Cell membrane</keyword>
<proteinExistence type="predicted"/>
<feature type="transmembrane region" description="Helical" evidence="6">
    <location>
        <begin position="298"/>
        <end position="324"/>
    </location>
</feature>
<feature type="transmembrane region" description="Helical" evidence="6">
    <location>
        <begin position="36"/>
        <end position="54"/>
    </location>
</feature>
<accession>A0ABW8U5S4</accession>